<dbReference type="AlphaFoldDB" id="A0A5J4SPM1"/>
<evidence type="ECO:0000313" key="1">
    <source>
        <dbReference type="EMBL" id="KAA6348094.1"/>
    </source>
</evidence>
<sequence length="48" mass="5500">MNNHPVSNEVLVCRCIKKGAIRKNAPINTKIIPEFFKKDFMPLKISTN</sequence>
<accession>A0A5J4SPM1</accession>
<name>A0A5J4SPM1_9ZZZZ</name>
<proteinExistence type="predicted"/>
<organism evidence="1">
    <name type="scientific">termite gut metagenome</name>
    <dbReference type="NCBI Taxonomy" id="433724"/>
    <lineage>
        <taxon>unclassified sequences</taxon>
        <taxon>metagenomes</taxon>
        <taxon>organismal metagenomes</taxon>
    </lineage>
</organism>
<gene>
    <name evidence="1" type="ORF">EZS27_004443</name>
</gene>
<dbReference type="EMBL" id="SNRY01000077">
    <property type="protein sequence ID" value="KAA6348094.1"/>
    <property type="molecule type" value="Genomic_DNA"/>
</dbReference>
<comment type="caution">
    <text evidence="1">The sequence shown here is derived from an EMBL/GenBank/DDBJ whole genome shotgun (WGS) entry which is preliminary data.</text>
</comment>
<reference evidence="1" key="1">
    <citation type="submission" date="2019-03" db="EMBL/GenBank/DDBJ databases">
        <title>Single cell metagenomics reveals metabolic interactions within the superorganism composed of flagellate Streblomastix strix and complex community of Bacteroidetes bacteria on its surface.</title>
        <authorList>
            <person name="Treitli S.C."/>
            <person name="Kolisko M."/>
            <person name="Husnik F."/>
            <person name="Keeling P."/>
            <person name="Hampl V."/>
        </authorList>
    </citation>
    <scope>NUCLEOTIDE SEQUENCE</scope>
    <source>
        <strain evidence="1">STM</strain>
    </source>
</reference>
<protein>
    <submittedName>
        <fullName evidence="1">Uncharacterized protein</fullName>
    </submittedName>
</protein>